<sequence>MDAMERAEKLQAAATAVGALVALVPAASIGGNIFVAILAALGVGSLAGGAVMLRWLLTDEGDAYLRADSRISGRSTSRPAVWLGNLAPGVILTGLAVLLHLRLG</sequence>
<evidence type="ECO:0000313" key="2">
    <source>
        <dbReference type="EMBL" id="OYD51177.1"/>
    </source>
</evidence>
<comment type="caution">
    <text evidence="2">The sequence shown here is derived from an EMBL/GenBank/DDBJ whole genome shotgun (WGS) entry which is preliminary data.</text>
</comment>
<dbReference type="RefSeq" id="WP_094286984.1">
    <property type="nucleotide sequence ID" value="NZ_NOIG01000004.1"/>
</dbReference>
<feature type="transmembrane region" description="Helical" evidence="1">
    <location>
        <begin position="80"/>
        <end position="101"/>
    </location>
</feature>
<gene>
    <name evidence="2" type="ORF">CBY09_04940</name>
</gene>
<accession>A0A235ERK5</accession>
<evidence type="ECO:0000256" key="1">
    <source>
        <dbReference type="SAM" id="Phobius"/>
    </source>
</evidence>
<dbReference type="OrthoDB" id="9914752at2"/>
<proteinExistence type="predicted"/>
<keyword evidence="3" id="KW-1185">Reference proteome</keyword>
<protein>
    <submittedName>
        <fullName evidence="2">Uncharacterized protein</fullName>
    </submittedName>
</protein>
<name>A0A235ERK5_9BURK</name>
<organism evidence="2 3">
    <name type="scientific">Acidovorax kalamii</name>
    <dbReference type="NCBI Taxonomy" id="2004485"/>
    <lineage>
        <taxon>Bacteria</taxon>
        <taxon>Pseudomonadati</taxon>
        <taxon>Pseudomonadota</taxon>
        <taxon>Betaproteobacteria</taxon>
        <taxon>Burkholderiales</taxon>
        <taxon>Comamonadaceae</taxon>
        <taxon>Acidovorax</taxon>
    </lineage>
</organism>
<feature type="transmembrane region" description="Helical" evidence="1">
    <location>
        <begin position="36"/>
        <end position="57"/>
    </location>
</feature>
<reference evidence="2 3" key="1">
    <citation type="submission" date="2017-07" db="EMBL/GenBank/DDBJ databases">
        <title>Acidovorax KNDSW TSA 6 genome sequence and assembly.</title>
        <authorList>
            <person name="Mayilraj S."/>
        </authorList>
    </citation>
    <scope>NUCLEOTIDE SEQUENCE [LARGE SCALE GENOMIC DNA]</scope>
    <source>
        <strain evidence="2 3">KNDSW-TSA6</strain>
    </source>
</reference>
<keyword evidence="1" id="KW-0472">Membrane</keyword>
<dbReference type="Proteomes" id="UP000215441">
    <property type="component" value="Unassembled WGS sequence"/>
</dbReference>
<keyword evidence="1" id="KW-0812">Transmembrane</keyword>
<evidence type="ECO:0000313" key="3">
    <source>
        <dbReference type="Proteomes" id="UP000215441"/>
    </source>
</evidence>
<keyword evidence="1" id="KW-1133">Transmembrane helix</keyword>
<dbReference type="EMBL" id="NOIG01000004">
    <property type="protein sequence ID" value="OYD51177.1"/>
    <property type="molecule type" value="Genomic_DNA"/>
</dbReference>
<dbReference type="AlphaFoldDB" id="A0A235ERK5"/>